<accession>A0A8J3ESA6</accession>
<gene>
    <name evidence="2" type="ORF">GCM10011354_00780</name>
</gene>
<proteinExistence type="predicted"/>
<dbReference type="Proteomes" id="UP000650511">
    <property type="component" value="Unassembled WGS sequence"/>
</dbReference>
<reference evidence="2" key="1">
    <citation type="journal article" date="2014" name="Int. J. Syst. Evol. Microbiol.">
        <title>Complete genome sequence of Corynebacterium casei LMG S-19264T (=DSM 44701T), isolated from a smear-ripened cheese.</title>
        <authorList>
            <consortium name="US DOE Joint Genome Institute (JGI-PGF)"/>
            <person name="Walter F."/>
            <person name="Albersmeier A."/>
            <person name="Kalinowski J."/>
            <person name="Ruckert C."/>
        </authorList>
    </citation>
    <scope>NUCLEOTIDE SEQUENCE</scope>
    <source>
        <strain evidence="2">CGMCC 1.14988</strain>
    </source>
</reference>
<organism evidence="2 3">
    <name type="scientific">Egicoccus halophilus</name>
    <dbReference type="NCBI Taxonomy" id="1670830"/>
    <lineage>
        <taxon>Bacteria</taxon>
        <taxon>Bacillati</taxon>
        <taxon>Actinomycetota</taxon>
        <taxon>Nitriliruptoria</taxon>
        <taxon>Egicoccales</taxon>
        <taxon>Egicoccaceae</taxon>
        <taxon>Egicoccus</taxon>
    </lineage>
</organism>
<keyword evidence="3" id="KW-1185">Reference proteome</keyword>
<evidence type="ECO:0000313" key="2">
    <source>
        <dbReference type="EMBL" id="GGI02563.1"/>
    </source>
</evidence>
<dbReference type="EMBL" id="BMHA01000001">
    <property type="protein sequence ID" value="GGI02563.1"/>
    <property type="molecule type" value="Genomic_DNA"/>
</dbReference>
<name>A0A8J3ESA6_9ACTN</name>
<dbReference type="Pfam" id="PF01969">
    <property type="entry name" value="Ni_insertion"/>
    <property type="match status" value="1"/>
</dbReference>
<protein>
    <submittedName>
        <fullName evidence="2">Uncharacterized protein</fullName>
    </submittedName>
</protein>
<keyword evidence="1" id="KW-0533">Nickel</keyword>
<dbReference type="AlphaFoldDB" id="A0A8J3ESA6"/>
<comment type="caution">
    <text evidence="2">The sequence shown here is derived from an EMBL/GenBank/DDBJ whole genome shotgun (WGS) entry which is preliminary data.</text>
</comment>
<dbReference type="PANTHER" id="PTHR36566">
    <property type="entry name" value="NICKEL INSERTION PROTEIN-RELATED"/>
    <property type="match status" value="1"/>
</dbReference>
<evidence type="ECO:0000313" key="3">
    <source>
        <dbReference type="Proteomes" id="UP000650511"/>
    </source>
</evidence>
<dbReference type="InterPro" id="IPR002822">
    <property type="entry name" value="Ni_insertion"/>
</dbReference>
<evidence type="ECO:0000256" key="1">
    <source>
        <dbReference type="ARBA" id="ARBA00022596"/>
    </source>
</evidence>
<dbReference type="PANTHER" id="PTHR36566:SF1">
    <property type="entry name" value="PYRIDINIUM-3,5-BISTHIOCARBOXYLIC ACID MONONUCLEOTIDE NICKEL INSERTION PROTEIN"/>
    <property type="match status" value="1"/>
</dbReference>
<reference evidence="2" key="2">
    <citation type="submission" date="2020-09" db="EMBL/GenBank/DDBJ databases">
        <authorList>
            <person name="Sun Q."/>
            <person name="Zhou Y."/>
        </authorList>
    </citation>
    <scope>NUCLEOTIDE SEQUENCE</scope>
    <source>
        <strain evidence="2">CGMCC 1.14988</strain>
    </source>
</reference>
<sequence>MNGTRTAHLLCDDGITAELWLGALVAAGADVAGLQAVVDKAGIGARVVVERITAREVAAVEVFVDDAGHDPDDRLPTASAMHEAIEAAGLAERPAARAHDLADVLIRAEAAVHDLPAGEVHLHELGRPRTVARILAGVVALEQLGIGTVTAGAVALGGGTIDIAHGRFPVPPPVVLQLLRGFVVRGDEREVELTTPSGAAVLTALASPSPTIPPMRLETSGRGALCSTTAGGRTAAGHQGDRLLTVLIGTSV</sequence>